<keyword evidence="3" id="KW-1185">Reference proteome</keyword>
<name>A0A4V3FI26_9BACT</name>
<evidence type="ECO:0000313" key="2">
    <source>
        <dbReference type="EMBL" id="TDU80773.1"/>
    </source>
</evidence>
<dbReference type="InterPro" id="IPR024983">
    <property type="entry name" value="CHAT_dom"/>
</dbReference>
<evidence type="ECO:0000313" key="3">
    <source>
        <dbReference type="Proteomes" id="UP000295662"/>
    </source>
</evidence>
<comment type="caution">
    <text evidence="2">The sequence shown here is derived from an EMBL/GenBank/DDBJ whole genome shotgun (WGS) entry which is preliminary data.</text>
</comment>
<accession>A0A4V3FI26</accession>
<dbReference type="Pfam" id="PF12770">
    <property type="entry name" value="CHAT"/>
    <property type="match status" value="1"/>
</dbReference>
<feature type="domain" description="CHAT" evidence="1">
    <location>
        <begin position="15"/>
        <end position="157"/>
    </location>
</feature>
<sequence>MFVTAAPEGETPLQTGREQNAIMRAVGGHFQLESIFAANPADLVHQIAIHRPQVIHFAGHGTGKEGLLFEGRSGESILLTWKALNQLLAAKELMASVQLIVLNACWSISQAKEISAAGPDAVGMKRDVLDTLAVAFADSFYQTLRSLSPAGACAAAIAAVQGMGLEEADSPVFCPGTAPLVASLNAVPSIREQVDERWPGLELKALIADQFPDYHRQIVDTDWKRLRLLLDFITWVGERNAMKTKLTQLIASTPPA</sequence>
<protein>
    <submittedName>
        <fullName evidence="2">CHAT domain-containing protein</fullName>
    </submittedName>
</protein>
<evidence type="ECO:0000259" key="1">
    <source>
        <dbReference type="Pfam" id="PF12770"/>
    </source>
</evidence>
<organism evidence="2 3">
    <name type="scientific">Prosthecobacter fusiformis</name>
    <dbReference type="NCBI Taxonomy" id="48464"/>
    <lineage>
        <taxon>Bacteria</taxon>
        <taxon>Pseudomonadati</taxon>
        <taxon>Verrucomicrobiota</taxon>
        <taxon>Verrucomicrobiia</taxon>
        <taxon>Verrucomicrobiales</taxon>
        <taxon>Verrucomicrobiaceae</taxon>
        <taxon>Prosthecobacter</taxon>
    </lineage>
</organism>
<dbReference type="EMBL" id="SOCA01000001">
    <property type="protein sequence ID" value="TDU80773.1"/>
    <property type="molecule type" value="Genomic_DNA"/>
</dbReference>
<gene>
    <name evidence="2" type="ORF">EI77_00070</name>
</gene>
<proteinExistence type="predicted"/>
<dbReference type="Proteomes" id="UP000295662">
    <property type="component" value="Unassembled WGS sequence"/>
</dbReference>
<dbReference type="AlphaFoldDB" id="A0A4V3FI26"/>
<reference evidence="2 3" key="1">
    <citation type="submission" date="2019-03" db="EMBL/GenBank/DDBJ databases">
        <title>Genomic Encyclopedia of Archaeal and Bacterial Type Strains, Phase II (KMG-II): from individual species to whole genera.</title>
        <authorList>
            <person name="Goeker M."/>
        </authorList>
    </citation>
    <scope>NUCLEOTIDE SEQUENCE [LARGE SCALE GENOMIC DNA]</scope>
    <source>
        <strain evidence="2 3">ATCC 25309</strain>
    </source>
</reference>